<dbReference type="RefSeq" id="WP_189770953.1">
    <property type="nucleotide sequence ID" value="NZ_BNCK01000005.1"/>
</dbReference>
<reference evidence="1" key="2">
    <citation type="submission" date="2020-09" db="EMBL/GenBank/DDBJ databases">
        <authorList>
            <person name="Sun Q."/>
            <person name="Kim S."/>
        </authorList>
    </citation>
    <scope>NUCLEOTIDE SEQUENCE</scope>
    <source>
        <strain evidence="1">KCTC 42731</strain>
    </source>
</reference>
<proteinExistence type="predicted"/>
<organism evidence="1 2">
    <name type="scientific">Thalassotalea marina</name>
    <dbReference type="NCBI Taxonomy" id="1673741"/>
    <lineage>
        <taxon>Bacteria</taxon>
        <taxon>Pseudomonadati</taxon>
        <taxon>Pseudomonadota</taxon>
        <taxon>Gammaproteobacteria</taxon>
        <taxon>Alteromonadales</taxon>
        <taxon>Colwelliaceae</taxon>
        <taxon>Thalassotalea</taxon>
    </lineage>
</organism>
<reference evidence="1" key="1">
    <citation type="journal article" date="2014" name="Int. J. Syst. Evol. Microbiol.">
        <title>Complete genome sequence of Corynebacterium casei LMG S-19264T (=DSM 44701T), isolated from a smear-ripened cheese.</title>
        <authorList>
            <consortium name="US DOE Joint Genome Institute (JGI-PGF)"/>
            <person name="Walter F."/>
            <person name="Albersmeier A."/>
            <person name="Kalinowski J."/>
            <person name="Ruckert C."/>
        </authorList>
    </citation>
    <scope>NUCLEOTIDE SEQUENCE</scope>
    <source>
        <strain evidence="1">KCTC 42731</strain>
    </source>
</reference>
<dbReference type="EMBL" id="BNCK01000005">
    <property type="protein sequence ID" value="GHF95300.1"/>
    <property type="molecule type" value="Genomic_DNA"/>
</dbReference>
<comment type="caution">
    <text evidence="1">The sequence shown here is derived from an EMBL/GenBank/DDBJ whole genome shotgun (WGS) entry which is preliminary data.</text>
</comment>
<sequence length="474" mass="50961">MSNSTSASVIIDALRQQANDILSSATGSVPLESFNTNALGNFPYYYEDPNNLVFNAKTYNWIDASLKANTHPVQLGQPFTNQFIKALSAISYSLSTDDQERLNQADANAVDQKTAVLTAWRSAFGTFPAGDGQPLDNIVSEITTKWANPPTTLMDIQESINLNQTLNNTPASGQSVVPVFVNYLNALSSVLSLKNAVTMNTGYLSAALRAAQFSAENNGGMLLNDSTTQYHPAYQVATSLSSIQNSLKNENQAVKLSMTVDRSSQNEFQVKVSGGASASFPVLGFLSVNVGGNASYFQSDVATSQNETTVELSFPGVTLVQYGPVAYDQATRKNWYWTQPIQDAIQNRNKDVSGFQFHPDPNIDFSSNGPFSFTQGAAISNYPTVKITVKSADYQRIQKTFEQSASTGISFLGIPLGIGGKESSYSNSVQVDQSNSTVTITLEPPKELVAGAATDSVGWVLGVQTVYPLAGLED</sequence>
<dbReference type="Proteomes" id="UP000623842">
    <property type="component" value="Unassembled WGS sequence"/>
</dbReference>
<evidence type="ECO:0000313" key="2">
    <source>
        <dbReference type="Proteomes" id="UP000623842"/>
    </source>
</evidence>
<keyword evidence="2" id="KW-1185">Reference proteome</keyword>
<protein>
    <submittedName>
        <fullName evidence="1">Uncharacterized protein</fullName>
    </submittedName>
</protein>
<dbReference type="AlphaFoldDB" id="A0A919ELM4"/>
<gene>
    <name evidence="1" type="ORF">GCM10017161_24520</name>
</gene>
<evidence type="ECO:0000313" key="1">
    <source>
        <dbReference type="EMBL" id="GHF95300.1"/>
    </source>
</evidence>
<accession>A0A919ELM4</accession>
<name>A0A919ELM4_9GAMM</name>